<name>A0ABT5MBQ1_9BURK</name>
<dbReference type="CDD" id="cd01949">
    <property type="entry name" value="GGDEF"/>
    <property type="match status" value="1"/>
</dbReference>
<dbReference type="SMART" id="SM00052">
    <property type="entry name" value="EAL"/>
    <property type="match status" value="1"/>
</dbReference>
<evidence type="ECO:0000259" key="3">
    <source>
        <dbReference type="PROSITE" id="PS50883"/>
    </source>
</evidence>
<keyword evidence="6" id="KW-1185">Reference proteome</keyword>
<evidence type="ECO:0000313" key="6">
    <source>
        <dbReference type="Proteomes" id="UP001528672"/>
    </source>
</evidence>
<evidence type="ECO:0000259" key="2">
    <source>
        <dbReference type="PROSITE" id="PS50112"/>
    </source>
</evidence>
<dbReference type="Pfam" id="PF00989">
    <property type="entry name" value="PAS"/>
    <property type="match status" value="1"/>
</dbReference>
<protein>
    <submittedName>
        <fullName evidence="5">EAL domain-containing protein</fullName>
    </submittedName>
</protein>
<dbReference type="PANTHER" id="PTHR44757">
    <property type="entry name" value="DIGUANYLATE CYCLASE DGCP"/>
    <property type="match status" value="1"/>
</dbReference>
<dbReference type="Pfam" id="PF00563">
    <property type="entry name" value="EAL"/>
    <property type="match status" value="1"/>
</dbReference>
<keyword evidence="1" id="KW-0472">Membrane</keyword>
<dbReference type="InterPro" id="IPR052155">
    <property type="entry name" value="Biofilm_reg_signaling"/>
</dbReference>
<dbReference type="SUPFAM" id="SSF141868">
    <property type="entry name" value="EAL domain-like"/>
    <property type="match status" value="1"/>
</dbReference>
<evidence type="ECO:0000259" key="4">
    <source>
        <dbReference type="PROSITE" id="PS50887"/>
    </source>
</evidence>
<dbReference type="InterPro" id="IPR035965">
    <property type="entry name" value="PAS-like_dom_sf"/>
</dbReference>
<keyword evidence="1" id="KW-0812">Transmembrane</keyword>
<proteinExistence type="predicted"/>
<dbReference type="PROSITE" id="PS50887">
    <property type="entry name" value="GGDEF"/>
    <property type="match status" value="1"/>
</dbReference>
<dbReference type="EMBL" id="JAQSIO010000001">
    <property type="protein sequence ID" value="MDD0813995.1"/>
    <property type="molecule type" value="Genomic_DNA"/>
</dbReference>
<dbReference type="Proteomes" id="UP001528672">
    <property type="component" value="Unassembled WGS sequence"/>
</dbReference>
<feature type="transmembrane region" description="Helical" evidence="1">
    <location>
        <begin position="20"/>
        <end position="40"/>
    </location>
</feature>
<accession>A0ABT5MBQ1</accession>
<keyword evidence="1" id="KW-1133">Transmembrane helix</keyword>
<feature type="domain" description="EAL" evidence="3">
    <location>
        <begin position="628"/>
        <end position="881"/>
    </location>
</feature>
<reference evidence="5 6" key="1">
    <citation type="submission" date="2023-02" db="EMBL/GenBank/DDBJ databases">
        <title>Bacterial whole genome sequence for Curvibacter sp. HBC28.</title>
        <authorList>
            <person name="Le V."/>
            <person name="Ko S.-R."/>
            <person name="Ahn C.-Y."/>
            <person name="Oh H.-M."/>
        </authorList>
    </citation>
    <scope>NUCLEOTIDE SEQUENCE [LARGE SCALE GENOMIC DNA]</scope>
    <source>
        <strain evidence="5 6">HBC28</strain>
    </source>
</reference>
<dbReference type="InterPro" id="IPR035919">
    <property type="entry name" value="EAL_sf"/>
</dbReference>
<organism evidence="5 6">
    <name type="scientific">Curvibacter microcysteis</name>
    <dbReference type="NCBI Taxonomy" id="3026419"/>
    <lineage>
        <taxon>Bacteria</taxon>
        <taxon>Pseudomonadati</taxon>
        <taxon>Pseudomonadota</taxon>
        <taxon>Betaproteobacteria</taxon>
        <taxon>Burkholderiales</taxon>
        <taxon>Comamonadaceae</taxon>
        <taxon>Curvibacter</taxon>
    </lineage>
</organism>
<dbReference type="RefSeq" id="WP_273925581.1">
    <property type="nucleotide sequence ID" value="NZ_JAQSIO010000001.1"/>
</dbReference>
<dbReference type="InterPro" id="IPR000014">
    <property type="entry name" value="PAS"/>
</dbReference>
<dbReference type="InterPro" id="IPR029787">
    <property type="entry name" value="Nucleotide_cyclase"/>
</dbReference>
<evidence type="ECO:0000313" key="5">
    <source>
        <dbReference type="EMBL" id="MDD0813995.1"/>
    </source>
</evidence>
<dbReference type="InterPro" id="IPR001633">
    <property type="entry name" value="EAL_dom"/>
</dbReference>
<dbReference type="PROSITE" id="PS50112">
    <property type="entry name" value="PAS"/>
    <property type="match status" value="1"/>
</dbReference>
<dbReference type="InterPro" id="IPR043128">
    <property type="entry name" value="Rev_trsase/Diguanyl_cyclase"/>
</dbReference>
<dbReference type="Gene3D" id="3.30.70.270">
    <property type="match status" value="1"/>
</dbReference>
<dbReference type="SUPFAM" id="SSF55073">
    <property type="entry name" value="Nucleotide cyclase"/>
    <property type="match status" value="1"/>
</dbReference>
<dbReference type="Gene3D" id="3.30.450.20">
    <property type="entry name" value="PAS domain"/>
    <property type="match status" value="1"/>
</dbReference>
<dbReference type="InterPro" id="IPR013767">
    <property type="entry name" value="PAS_fold"/>
</dbReference>
<dbReference type="NCBIfam" id="TIGR00254">
    <property type="entry name" value="GGDEF"/>
    <property type="match status" value="1"/>
</dbReference>
<evidence type="ECO:0000256" key="1">
    <source>
        <dbReference type="SAM" id="Phobius"/>
    </source>
</evidence>
<dbReference type="InterPro" id="IPR000160">
    <property type="entry name" value="GGDEF_dom"/>
</dbReference>
<sequence length="897" mass="98151">MQLLSAAESYLLGRRFGRLLVWAAALLALCFAGVTAFSIAQDHYITRRIAQDTSYQITENLRQLTDSVLEQAAYSLAGLAEALAEPGEGATPSAPAWTRLLHTAMRYDTSTQVLFVRRADELVAVDHRHRLHEGPPELSQLSPPEVAGQLRLGAPISLDGGQTHVLPVLLRVVGAQPHGDYLLGALIPLQSLRPPSLLSSTTQAPLEQAAYLPSGRVLMHTWGSDRAVGQMAPESALLAELAGSAPTGSFAVQDADGQGLSGTFRRSDRYPLLVASMQADAVVLGPWLQRSLTKVVLLLLSWLALGLGVRALSRMLRALATSESVYRRLFEDVADGVIVHSPRGRILSLNAAALRLTGLTQAEDAVGRPLSDFFPHPIDPATGQPSTLPQSRIARALAGEHLRFEYSFDAPRTQQHFDCDMRLSTFLLGGEPQLLCLVRDLSEERRHSSQQEYLANHDPLTGLPNRHSLLRLLDERIEQAPGQPFELVFVNLARFKEVNEAFGHRAADMVLEISARRIERQLSAHGWTLARAGGTDFAAAPPSPGYEGPALPTEAICDLMVRVVREPIVMGDTSVELHVKLGSADYPGDALDAGQLLRCADMAATRARTVVGSQVRYSKSFENAPGHDLKMRSELSAAIRDGQLQLAWQPKLWLESREIEGVEALLRWHHPRLGWVPPSEFIPLAESTELIYPLTRWVISAALDQMAQWQAQGQSLKVAVNISANNLQDPDFTDHVKDLLRRKNVPAELLELEVTESALAANPEIVLRRLQDLRAAGLSLALDDFGTGFSSLSYVSQFPFTTIKIDRSFVSALLRSPRDRHVAESTIALGRKLGLRTVAEGVEDDATASALMALECDIGQGYLFARPLMGQAFEHWRSTHEAKLEAARKQASGSPLR</sequence>
<dbReference type="SUPFAM" id="SSF55785">
    <property type="entry name" value="PYP-like sensor domain (PAS domain)"/>
    <property type="match status" value="1"/>
</dbReference>
<comment type="caution">
    <text evidence="5">The sequence shown here is derived from an EMBL/GenBank/DDBJ whole genome shotgun (WGS) entry which is preliminary data.</text>
</comment>
<gene>
    <name evidence="5" type="ORF">PSQ39_05060</name>
</gene>
<feature type="domain" description="GGDEF" evidence="4">
    <location>
        <begin position="483"/>
        <end position="620"/>
    </location>
</feature>
<dbReference type="SMART" id="SM00267">
    <property type="entry name" value="GGDEF"/>
    <property type="match status" value="1"/>
</dbReference>
<dbReference type="SMART" id="SM00091">
    <property type="entry name" value="PAS"/>
    <property type="match status" value="1"/>
</dbReference>
<feature type="domain" description="PAS" evidence="2">
    <location>
        <begin position="322"/>
        <end position="363"/>
    </location>
</feature>
<dbReference type="Gene3D" id="3.20.20.450">
    <property type="entry name" value="EAL domain"/>
    <property type="match status" value="1"/>
</dbReference>
<dbReference type="PANTHER" id="PTHR44757:SF2">
    <property type="entry name" value="BIOFILM ARCHITECTURE MAINTENANCE PROTEIN MBAA"/>
    <property type="match status" value="1"/>
</dbReference>
<dbReference type="CDD" id="cd00130">
    <property type="entry name" value="PAS"/>
    <property type="match status" value="1"/>
</dbReference>
<dbReference type="Pfam" id="PF00990">
    <property type="entry name" value="GGDEF"/>
    <property type="match status" value="1"/>
</dbReference>
<dbReference type="CDD" id="cd01948">
    <property type="entry name" value="EAL"/>
    <property type="match status" value="1"/>
</dbReference>
<dbReference type="PROSITE" id="PS50883">
    <property type="entry name" value="EAL"/>
    <property type="match status" value="1"/>
</dbReference>
<dbReference type="NCBIfam" id="TIGR00229">
    <property type="entry name" value="sensory_box"/>
    <property type="match status" value="1"/>
</dbReference>